<gene>
    <name evidence="2" type="ORF">LCGC14_2567390</name>
</gene>
<feature type="compositionally biased region" description="Low complexity" evidence="1">
    <location>
        <begin position="88"/>
        <end position="102"/>
    </location>
</feature>
<protein>
    <submittedName>
        <fullName evidence="2">Uncharacterized protein</fullName>
    </submittedName>
</protein>
<organism evidence="2">
    <name type="scientific">marine sediment metagenome</name>
    <dbReference type="NCBI Taxonomy" id="412755"/>
    <lineage>
        <taxon>unclassified sequences</taxon>
        <taxon>metagenomes</taxon>
        <taxon>ecological metagenomes</taxon>
    </lineage>
</organism>
<accession>A0A0F9AI89</accession>
<comment type="caution">
    <text evidence="2">The sequence shown here is derived from an EMBL/GenBank/DDBJ whole genome shotgun (WGS) entry which is preliminary data.</text>
</comment>
<feature type="compositionally biased region" description="Acidic residues" evidence="1">
    <location>
        <begin position="72"/>
        <end position="87"/>
    </location>
</feature>
<evidence type="ECO:0000256" key="1">
    <source>
        <dbReference type="SAM" id="MobiDB-lite"/>
    </source>
</evidence>
<proteinExistence type="predicted"/>
<reference evidence="2" key="1">
    <citation type="journal article" date="2015" name="Nature">
        <title>Complex archaea that bridge the gap between prokaryotes and eukaryotes.</title>
        <authorList>
            <person name="Spang A."/>
            <person name="Saw J.H."/>
            <person name="Jorgensen S.L."/>
            <person name="Zaremba-Niedzwiedzka K."/>
            <person name="Martijn J."/>
            <person name="Lind A.E."/>
            <person name="van Eijk R."/>
            <person name="Schleper C."/>
            <person name="Guy L."/>
            <person name="Ettema T.J."/>
        </authorList>
    </citation>
    <scope>NUCLEOTIDE SEQUENCE</scope>
</reference>
<sequence>MPKFRFLATTCRSDCGVDLAAVEVGVPDGPEVMWQQQGDEQVPCAPCPNCGRTYSLGEVEEGASNEAAPVGEEPEAETTTEASEEVESPSGEEGAGAATATEASEEVESPPGGAPLL</sequence>
<dbReference type="EMBL" id="LAZR01042546">
    <property type="protein sequence ID" value="KKL09284.1"/>
    <property type="molecule type" value="Genomic_DNA"/>
</dbReference>
<name>A0A0F9AI89_9ZZZZ</name>
<dbReference type="AlphaFoldDB" id="A0A0F9AI89"/>
<evidence type="ECO:0000313" key="2">
    <source>
        <dbReference type="EMBL" id="KKL09284.1"/>
    </source>
</evidence>
<feature type="region of interest" description="Disordered" evidence="1">
    <location>
        <begin position="58"/>
        <end position="117"/>
    </location>
</feature>